<reference evidence="4 5" key="1">
    <citation type="submission" date="2018-11" db="EMBL/GenBank/DDBJ databases">
        <title>Arenibacter aquaticus sp.nov., a marine bacterium isolated from surface seawater in the South China Sea.</title>
        <authorList>
            <person name="Guo J."/>
            <person name="Sun J."/>
        </authorList>
    </citation>
    <scope>NUCLEOTIDE SEQUENCE [LARGE SCALE GENOMIC DNA]</scope>
    <source>
        <strain evidence="4 5">GUO666</strain>
    </source>
</reference>
<dbReference type="Proteomes" id="UP000267585">
    <property type="component" value="Unassembled WGS sequence"/>
</dbReference>
<dbReference type="RefSeq" id="WP_126162950.1">
    <property type="nucleotide sequence ID" value="NZ_RQPJ01000014.1"/>
</dbReference>
<evidence type="ECO:0000313" key="4">
    <source>
        <dbReference type="EMBL" id="RTE52716.1"/>
    </source>
</evidence>
<dbReference type="GO" id="GO:0030246">
    <property type="term" value="F:carbohydrate binding"/>
    <property type="evidence" value="ECO:0007669"/>
    <property type="project" value="InterPro"/>
</dbReference>
<dbReference type="SUPFAM" id="SSF74650">
    <property type="entry name" value="Galactose mutarotase-like"/>
    <property type="match status" value="1"/>
</dbReference>
<dbReference type="Pfam" id="PF01263">
    <property type="entry name" value="Aldose_epim"/>
    <property type="match status" value="1"/>
</dbReference>
<comment type="cofactor">
    <cofactor evidence="1">
        <name>Ca(2+)</name>
        <dbReference type="ChEBI" id="CHEBI:29108"/>
    </cofactor>
</comment>
<keyword evidence="3" id="KW-0106">Calcium</keyword>
<gene>
    <name evidence="4" type="ORF">EHW67_13645</name>
</gene>
<dbReference type="InterPro" id="IPR014718">
    <property type="entry name" value="GH-type_carb-bd"/>
</dbReference>
<sequence length="259" mass="29376">MVTLTVKNQIVKIEAGELVSYKVEGHEYIHQKGSPGWRSSDTEMFPVIGPTNEANFRVITPKGEAIQDQHGLLREMEYHNTSQTNNKAIFTKSYNKGTLVKNAKHPSKSTEEYVSWPYDFIFEKRYELLENGLQISFKVSGEPGMPFMLGYHPAFKLHTKNASIVTPERTISLQEVLDVGHRALPVLNCNAITLRDGGELTIRTEGFGNFMLWTEVANMLCIEPISFYPYTVGQTQLHSGFQSLEEDDKYFSVFITPTN</sequence>
<dbReference type="Gene3D" id="2.70.98.10">
    <property type="match status" value="1"/>
</dbReference>
<proteinExistence type="predicted"/>
<dbReference type="EMBL" id="RQPJ01000014">
    <property type="protein sequence ID" value="RTE52716.1"/>
    <property type="molecule type" value="Genomic_DNA"/>
</dbReference>
<dbReference type="InterPro" id="IPR008183">
    <property type="entry name" value="Aldose_1/G6P_1-epimerase"/>
</dbReference>
<dbReference type="AlphaFoldDB" id="A0A430K158"/>
<dbReference type="OrthoDB" id="9795355at2"/>
<evidence type="ECO:0000256" key="2">
    <source>
        <dbReference type="ARBA" id="ARBA00011245"/>
    </source>
</evidence>
<protein>
    <submittedName>
        <fullName evidence="4">Aldose 1-epimerase</fullName>
    </submittedName>
</protein>
<evidence type="ECO:0000256" key="3">
    <source>
        <dbReference type="ARBA" id="ARBA00022837"/>
    </source>
</evidence>
<organism evidence="4 5">
    <name type="scientific">Arenibacter aquaticus</name>
    <dbReference type="NCBI Taxonomy" id="2489054"/>
    <lineage>
        <taxon>Bacteria</taxon>
        <taxon>Pseudomonadati</taxon>
        <taxon>Bacteroidota</taxon>
        <taxon>Flavobacteriia</taxon>
        <taxon>Flavobacteriales</taxon>
        <taxon>Flavobacteriaceae</taxon>
        <taxon>Arenibacter</taxon>
    </lineage>
</organism>
<dbReference type="InterPro" id="IPR011013">
    <property type="entry name" value="Gal_mutarotase_sf_dom"/>
</dbReference>
<accession>A0A430K158</accession>
<name>A0A430K158_9FLAO</name>
<evidence type="ECO:0000313" key="5">
    <source>
        <dbReference type="Proteomes" id="UP000267585"/>
    </source>
</evidence>
<keyword evidence="5" id="KW-1185">Reference proteome</keyword>
<comment type="caution">
    <text evidence="4">The sequence shown here is derived from an EMBL/GenBank/DDBJ whole genome shotgun (WGS) entry which is preliminary data.</text>
</comment>
<dbReference type="GO" id="GO:0005975">
    <property type="term" value="P:carbohydrate metabolic process"/>
    <property type="evidence" value="ECO:0007669"/>
    <property type="project" value="InterPro"/>
</dbReference>
<dbReference type="GO" id="GO:0016853">
    <property type="term" value="F:isomerase activity"/>
    <property type="evidence" value="ECO:0007669"/>
    <property type="project" value="InterPro"/>
</dbReference>
<evidence type="ECO:0000256" key="1">
    <source>
        <dbReference type="ARBA" id="ARBA00001913"/>
    </source>
</evidence>
<comment type="subunit">
    <text evidence="2">Monomer.</text>
</comment>